<comment type="caution">
    <text evidence="1">The sequence shown here is derived from an EMBL/GenBank/DDBJ whole genome shotgun (WGS) entry which is preliminary data.</text>
</comment>
<reference evidence="2" key="1">
    <citation type="journal article" date="2019" name="Int. J. Syst. Evol. Microbiol.">
        <title>The Global Catalogue of Microorganisms (GCM) 10K type strain sequencing project: providing services to taxonomists for standard genome sequencing and annotation.</title>
        <authorList>
            <consortium name="The Broad Institute Genomics Platform"/>
            <consortium name="The Broad Institute Genome Sequencing Center for Infectious Disease"/>
            <person name="Wu L."/>
            <person name="Ma J."/>
        </authorList>
    </citation>
    <scope>NUCLEOTIDE SEQUENCE [LARGE SCALE GENOMIC DNA]</scope>
    <source>
        <strain evidence="2">CGMCC 1.16306</strain>
    </source>
</reference>
<dbReference type="RefSeq" id="WP_376844905.1">
    <property type="nucleotide sequence ID" value="NZ_JBHSFW010000001.1"/>
</dbReference>
<dbReference type="EMBL" id="JBHSFW010000001">
    <property type="protein sequence ID" value="MFC4617888.1"/>
    <property type="molecule type" value="Genomic_DNA"/>
</dbReference>
<keyword evidence="2" id="KW-1185">Reference proteome</keyword>
<sequence length="225" mass="25837">MKSKTFLILFFLVIVCGAVLIIKPKIFHQHSKEFITVNKEVKNDQEINVKSFTDMPDKEITLLEAFNLCLKIARKYDKKPKLIYLGSVDDKKLSGGDGKKGNWQGVLALPKVNHHMVIVIESGKLKNYRFIDSSDEYFIPISYLKTDSSQIIVKAKKQFNLQPSPKDDPFSHGFHYRIFNDGKHIFFAVDGQINGQAAEIYFSPQNGQYIGRTEHSLRYGRSKLY</sequence>
<evidence type="ECO:0000313" key="1">
    <source>
        <dbReference type="EMBL" id="MFC4617888.1"/>
    </source>
</evidence>
<evidence type="ECO:0000313" key="2">
    <source>
        <dbReference type="Proteomes" id="UP001596022"/>
    </source>
</evidence>
<organism evidence="1 2">
    <name type="scientific">Camelliibacillus cellulosilyticus</name>
    <dbReference type="NCBI Taxonomy" id="2174486"/>
    <lineage>
        <taxon>Bacteria</taxon>
        <taxon>Bacillati</taxon>
        <taxon>Bacillota</taxon>
        <taxon>Bacilli</taxon>
        <taxon>Bacillales</taxon>
        <taxon>Sporolactobacillaceae</taxon>
        <taxon>Camelliibacillus</taxon>
    </lineage>
</organism>
<gene>
    <name evidence="1" type="ORF">ACFO4N_03990</name>
</gene>
<dbReference type="Proteomes" id="UP001596022">
    <property type="component" value="Unassembled WGS sequence"/>
</dbReference>
<proteinExistence type="predicted"/>
<accession>A0ABV9GIE3</accession>
<protein>
    <submittedName>
        <fullName evidence="1">Uncharacterized protein</fullName>
    </submittedName>
</protein>
<name>A0ABV9GIE3_9BACL</name>